<organism evidence="1 2">
    <name type="scientific">Bacillus cytotoxicus</name>
    <dbReference type="NCBI Taxonomy" id="580165"/>
    <lineage>
        <taxon>Bacteria</taxon>
        <taxon>Bacillati</taxon>
        <taxon>Bacillota</taxon>
        <taxon>Bacilli</taxon>
        <taxon>Bacillales</taxon>
        <taxon>Bacillaceae</taxon>
        <taxon>Bacillus</taxon>
        <taxon>Bacillus cereus group</taxon>
    </lineage>
</organism>
<reference evidence="1 2" key="1">
    <citation type="submission" date="2016-08" db="EMBL/GenBank/DDBJ databases">
        <authorList>
            <person name="Loux V."/>
            <person name="Rue O."/>
        </authorList>
    </citation>
    <scope>NUCLEOTIDE SEQUENCE [LARGE SCALE GENOMIC DNA]</scope>
    <source>
        <strain evidence="1 2">AFSSA_08CEB44bac</strain>
    </source>
</reference>
<comment type="caution">
    <text evidence="1">The sequence shown here is derived from an EMBL/GenBank/DDBJ whole genome shotgun (WGS) entry which is preliminary data.</text>
</comment>
<dbReference type="Proteomes" id="UP000242164">
    <property type="component" value="Unassembled WGS sequence"/>
</dbReference>
<evidence type="ECO:0000313" key="1">
    <source>
        <dbReference type="EMBL" id="SCM01553.1"/>
    </source>
</evidence>
<protein>
    <submittedName>
        <fullName evidence="1">Uncharacterized protein</fullName>
    </submittedName>
</protein>
<dbReference type="AlphaFoldDB" id="A0AAX2CKR1"/>
<proteinExistence type="predicted"/>
<sequence length="37" mass="4294">MMKLCILGVVGDWGFRAEEILAIIIVVNRTLMFVWKQ</sequence>
<evidence type="ECO:0000313" key="2">
    <source>
        <dbReference type="Proteomes" id="UP000242164"/>
    </source>
</evidence>
<accession>A0AAX2CKR1</accession>
<name>A0AAX2CKR1_9BACI</name>
<dbReference type="EMBL" id="FMIK01000048">
    <property type="protein sequence ID" value="SCM01553.1"/>
    <property type="molecule type" value="Genomic_DNA"/>
</dbReference>
<gene>
    <name evidence="1" type="ORF">BCB44BAC_03517</name>
</gene>